<dbReference type="GO" id="GO:0016887">
    <property type="term" value="F:ATP hydrolysis activity"/>
    <property type="evidence" value="ECO:0007669"/>
    <property type="project" value="InterPro"/>
</dbReference>
<gene>
    <name evidence="7" type="ORF">ADU59_21335</name>
</gene>
<dbReference type="STRING" id="1612624.ADU59_21335"/>
<dbReference type="RefSeq" id="WP_068956318.1">
    <property type="nucleotide sequence ID" value="NZ_LGLV01000014.1"/>
</dbReference>
<dbReference type="Pfam" id="PF00005">
    <property type="entry name" value="ABC_tran"/>
    <property type="match status" value="2"/>
</dbReference>
<dbReference type="GO" id="GO:0015833">
    <property type="term" value="P:peptide transport"/>
    <property type="evidence" value="ECO:0007669"/>
    <property type="project" value="InterPro"/>
</dbReference>
<evidence type="ECO:0000313" key="7">
    <source>
        <dbReference type="EMBL" id="OBZ93408.1"/>
    </source>
</evidence>
<dbReference type="InterPro" id="IPR013563">
    <property type="entry name" value="Oligopep_ABC_C"/>
</dbReference>
<dbReference type="NCBIfam" id="NF008453">
    <property type="entry name" value="PRK11308.1"/>
    <property type="match status" value="2"/>
</dbReference>
<organism evidence="7 8">
    <name type="scientific">Pararhizobium polonicum</name>
    <dbReference type="NCBI Taxonomy" id="1612624"/>
    <lineage>
        <taxon>Bacteria</taxon>
        <taxon>Pseudomonadati</taxon>
        <taxon>Pseudomonadota</taxon>
        <taxon>Alphaproteobacteria</taxon>
        <taxon>Hyphomicrobiales</taxon>
        <taxon>Rhizobiaceae</taxon>
        <taxon>Rhizobium/Agrobacterium group</taxon>
        <taxon>Pararhizobium</taxon>
    </lineage>
</organism>
<feature type="domain" description="ABC transporter" evidence="6">
    <location>
        <begin position="273"/>
        <end position="516"/>
    </location>
</feature>
<dbReference type="PATRIC" id="fig|1612624.7.peg.1918"/>
<dbReference type="NCBIfam" id="NF007739">
    <property type="entry name" value="PRK10419.1"/>
    <property type="match status" value="2"/>
</dbReference>
<dbReference type="InterPro" id="IPR003439">
    <property type="entry name" value="ABC_transporter-like_ATP-bd"/>
</dbReference>
<feature type="domain" description="ABC transporter" evidence="6">
    <location>
        <begin position="4"/>
        <end position="249"/>
    </location>
</feature>
<dbReference type="PANTHER" id="PTHR43776">
    <property type="entry name" value="TRANSPORT ATP-BINDING PROTEIN"/>
    <property type="match status" value="1"/>
</dbReference>
<dbReference type="OrthoDB" id="9802264at2"/>
<evidence type="ECO:0000256" key="1">
    <source>
        <dbReference type="ARBA" id="ARBA00004417"/>
    </source>
</evidence>
<evidence type="ECO:0000259" key="6">
    <source>
        <dbReference type="PROSITE" id="PS50893"/>
    </source>
</evidence>
<accession>A0A1C7NWK0</accession>
<dbReference type="Gene3D" id="3.40.50.300">
    <property type="entry name" value="P-loop containing nucleotide triphosphate hydrolases"/>
    <property type="match status" value="2"/>
</dbReference>
<dbReference type="CDD" id="cd03257">
    <property type="entry name" value="ABC_NikE_OppD_transporters"/>
    <property type="match status" value="2"/>
</dbReference>
<name>A0A1C7NWK0_9HYPH</name>
<dbReference type="Proteomes" id="UP000093111">
    <property type="component" value="Unassembled WGS sequence"/>
</dbReference>
<dbReference type="GO" id="GO:0005524">
    <property type="term" value="F:ATP binding"/>
    <property type="evidence" value="ECO:0007669"/>
    <property type="project" value="UniProtKB-KW"/>
</dbReference>
<evidence type="ECO:0000313" key="8">
    <source>
        <dbReference type="Proteomes" id="UP000093111"/>
    </source>
</evidence>
<dbReference type="EMBL" id="LGLV01000014">
    <property type="protein sequence ID" value="OBZ93408.1"/>
    <property type="molecule type" value="Genomic_DNA"/>
</dbReference>
<dbReference type="FunFam" id="3.40.50.300:FF:000016">
    <property type="entry name" value="Oligopeptide ABC transporter ATP-binding component"/>
    <property type="match status" value="1"/>
</dbReference>
<dbReference type="InterPro" id="IPR003593">
    <property type="entry name" value="AAA+_ATPase"/>
</dbReference>
<comment type="caution">
    <text evidence="7">The sequence shown here is derived from an EMBL/GenBank/DDBJ whole genome shotgun (WGS) entry which is preliminary data.</text>
</comment>
<dbReference type="Pfam" id="PF08352">
    <property type="entry name" value="oligo_HPY"/>
    <property type="match status" value="1"/>
</dbReference>
<proteinExistence type="inferred from homology"/>
<evidence type="ECO:0000256" key="5">
    <source>
        <dbReference type="ARBA" id="ARBA00022840"/>
    </source>
</evidence>
<keyword evidence="4" id="KW-0547">Nucleotide-binding</keyword>
<dbReference type="SMART" id="SM00382">
    <property type="entry name" value="AAA"/>
    <property type="match status" value="2"/>
</dbReference>
<dbReference type="InterPro" id="IPR050319">
    <property type="entry name" value="ABC_transp_ATP-bind"/>
</dbReference>
<keyword evidence="3" id="KW-0813">Transport</keyword>
<evidence type="ECO:0000256" key="3">
    <source>
        <dbReference type="ARBA" id="ARBA00022448"/>
    </source>
</evidence>
<evidence type="ECO:0000256" key="4">
    <source>
        <dbReference type="ARBA" id="ARBA00022741"/>
    </source>
</evidence>
<sequence>MTVFSVNDLRIRFGDIQAVRGVSFGVEAGKTLAIVGESGSGKSASVLGATGLLPQSATVEGSVLHRGREILGASRKALRAIRGAEIGFVFQDPLSNLHPLKTIGQQIGEAITAHRRVGGRQREEQVLALLDDVGIGNPTSRLKDYPRHLSGGMRQRVMIAMAMALTPALIIADEPTTALDVTVQAAILDLLKKLQERHGTALIFISHDLAVVSDIADDVVVMRDGYVVEKAPATDIYLRPQQSYTRELLGAARLGRPQRAASISAEPHRPELLSVSNLGRSFGTTRPVLDNVSFSIGKGEILGLVGESGSGKSTIGRLIAGLDRPDAGMISFQGKIYAQPGPTGLRIAPDLRAAIQVVFQDPYASLNPRRRIEAILADPFIIYGESDKAVLRERVRHLVNDMELPADILQRYPSELSGGQRQRIAIARAIALKPSLIVADEPVSALDITTQAKILALLGRLRDRLGVSFLFISHDLGVVSELCDRVIVLEKGHIVESGPTGRVFDRPEHAYTRQLIASIPGQRRAPSLSGIREAAHV</sequence>
<dbReference type="PROSITE" id="PS00211">
    <property type="entry name" value="ABC_TRANSPORTER_1"/>
    <property type="match status" value="2"/>
</dbReference>
<dbReference type="AlphaFoldDB" id="A0A1C7NWK0"/>
<reference evidence="7 8" key="1">
    <citation type="journal article" date="2016" name="Syst. Appl. Microbiol.">
        <title>Pararhizobium polonicum sp. nov. isolated from tumors on stone fruit rootstocks.</title>
        <authorList>
            <person name="Pulawska J."/>
            <person name="Kuzmanovic N."/>
            <person name="Willems A."/>
            <person name="Pothier J.F."/>
        </authorList>
    </citation>
    <scope>NUCLEOTIDE SEQUENCE [LARGE SCALE GENOMIC DNA]</scope>
    <source>
        <strain evidence="7 8">F5.1</strain>
    </source>
</reference>
<protein>
    <submittedName>
        <fullName evidence="7">ABC transporter ATP-binding protein</fullName>
    </submittedName>
</protein>
<dbReference type="SUPFAM" id="SSF52540">
    <property type="entry name" value="P-loop containing nucleoside triphosphate hydrolases"/>
    <property type="match status" value="2"/>
</dbReference>
<comment type="similarity">
    <text evidence="2">Belongs to the ABC transporter superfamily.</text>
</comment>
<dbReference type="InterPro" id="IPR027417">
    <property type="entry name" value="P-loop_NTPase"/>
</dbReference>
<comment type="subcellular location">
    <subcellularLocation>
        <location evidence="1">Cell inner membrane</location>
        <topology evidence="1">Peripheral membrane protein</topology>
    </subcellularLocation>
</comment>
<dbReference type="InterPro" id="IPR017871">
    <property type="entry name" value="ABC_transporter-like_CS"/>
</dbReference>
<keyword evidence="8" id="KW-1185">Reference proteome</keyword>
<dbReference type="GO" id="GO:0055085">
    <property type="term" value="P:transmembrane transport"/>
    <property type="evidence" value="ECO:0007669"/>
    <property type="project" value="UniProtKB-ARBA"/>
</dbReference>
<keyword evidence="5 7" id="KW-0067">ATP-binding</keyword>
<dbReference type="GO" id="GO:0005886">
    <property type="term" value="C:plasma membrane"/>
    <property type="evidence" value="ECO:0007669"/>
    <property type="project" value="UniProtKB-SubCell"/>
</dbReference>
<evidence type="ECO:0000256" key="2">
    <source>
        <dbReference type="ARBA" id="ARBA00005417"/>
    </source>
</evidence>
<dbReference type="PROSITE" id="PS50893">
    <property type="entry name" value="ABC_TRANSPORTER_2"/>
    <property type="match status" value="2"/>
</dbReference>